<evidence type="ECO:0000313" key="3">
    <source>
        <dbReference type="Proteomes" id="UP001408356"/>
    </source>
</evidence>
<feature type="chain" id="PRO_5045752119" evidence="1">
    <location>
        <begin position="22"/>
        <end position="150"/>
    </location>
</feature>
<keyword evidence="1" id="KW-0732">Signal</keyword>
<sequence length="150" mass="16060">MQISVRQAAVLTVVFAVQVSCSPLPPTKAGITTSLGTNPIYEIAGRIKEKLKAAKLLDEAAFPSFEKELDLALQDTDLDGTMFQISVDEDLSNMDAAAERVFGLLKEDGVLGEIITETGTGSDVTQSGPGHELVAREEGYDDPFQICTIL</sequence>
<dbReference type="EMBL" id="JARVKF010000330">
    <property type="protein sequence ID" value="KAK9419165.1"/>
    <property type="molecule type" value="Genomic_DNA"/>
</dbReference>
<evidence type="ECO:0000313" key="2">
    <source>
        <dbReference type="EMBL" id="KAK9419165.1"/>
    </source>
</evidence>
<accession>A0ABR2UWX0</accession>
<protein>
    <submittedName>
        <fullName evidence="2">Uncharacterized protein</fullName>
    </submittedName>
</protein>
<organism evidence="2 3">
    <name type="scientific">Seiridium unicorne</name>
    <dbReference type="NCBI Taxonomy" id="138068"/>
    <lineage>
        <taxon>Eukaryota</taxon>
        <taxon>Fungi</taxon>
        <taxon>Dikarya</taxon>
        <taxon>Ascomycota</taxon>
        <taxon>Pezizomycotina</taxon>
        <taxon>Sordariomycetes</taxon>
        <taxon>Xylariomycetidae</taxon>
        <taxon>Amphisphaeriales</taxon>
        <taxon>Sporocadaceae</taxon>
        <taxon>Seiridium</taxon>
    </lineage>
</organism>
<name>A0ABR2UWX0_9PEZI</name>
<proteinExistence type="predicted"/>
<comment type="caution">
    <text evidence="2">The sequence shown here is derived from an EMBL/GenBank/DDBJ whole genome shotgun (WGS) entry which is preliminary data.</text>
</comment>
<gene>
    <name evidence="2" type="ORF">SUNI508_01142</name>
</gene>
<evidence type="ECO:0000256" key="1">
    <source>
        <dbReference type="SAM" id="SignalP"/>
    </source>
</evidence>
<dbReference type="Proteomes" id="UP001408356">
    <property type="component" value="Unassembled WGS sequence"/>
</dbReference>
<reference evidence="2 3" key="1">
    <citation type="journal article" date="2024" name="J. Plant Pathol.">
        <title>Sequence and assembly of the genome of Seiridium unicorne, isolate CBS 538.82, causal agent of cypress canker disease.</title>
        <authorList>
            <person name="Scali E."/>
            <person name="Rocca G.D."/>
            <person name="Danti R."/>
            <person name="Garbelotto M."/>
            <person name="Barberini S."/>
            <person name="Baroncelli R."/>
            <person name="Emiliani G."/>
        </authorList>
    </citation>
    <scope>NUCLEOTIDE SEQUENCE [LARGE SCALE GENOMIC DNA]</scope>
    <source>
        <strain evidence="2 3">BM-138-508</strain>
    </source>
</reference>
<feature type="signal peptide" evidence="1">
    <location>
        <begin position="1"/>
        <end position="21"/>
    </location>
</feature>
<keyword evidence="3" id="KW-1185">Reference proteome</keyword>